<name>A0A0B2QNI6_GLYSO</name>
<evidence type="ECO:0000313" key="3">
    <source>
        <dbReference type="EMBL" id="RZB90327.1"/>
    </source>
</evidence>
<dbReference type="EMBL" id="KN656710">
    <property type="protein sequence ID" value="KHN23025.1"/>
    <property type="molecule type" value="Genomic_DNA"/>
</dbReference>
<reference evidence="2" key="1">
    <citation type="submission" date="2014-07" db="EMBL/GenBank/DDBJ databases">
        <title>Identification of a novel salt tolerance gene in wild soybean by whole-genome sequencing.</title>
        <authorList>
            <person name="Lam H.-M."/>
            <person name="Qi X."/>
            <person name="Li M.-W."/>
            <person name="Liu X."/>
            <person name="Xie M."/>
            <person name="Ni M."/>
            <person name="Xu X."/>
        </authorList>
    </citation>
    <scope>NUCLEOTIDE SEQUENCE [LARGE SCALE GENOMIC DNA]</scope>
    <source>
        <tissue evidence="2">Root</tissue>
    </source>
</reference>
<evidence type="ECO:0000313" key="2">
    <source>
        <dbReference type="EMBL" id="KHN23025.1"/>
    </source>
</evidence>
<keyword evidence="4" id="KW-1185">Reference proteome</keyword>
<keyword evidence="1" id="KW-0732">Signal</keyword>
<dbReference type="Proteomes" id="UP000053555">
    <property type="component" value="Unassembled WGS sequence"/>
</dbReference>
<feature type="chain" id="PRO_5040563249" evidence="1">
    <location>
        <begin position="26"/>
        <end position="89"/>
    </location>
</feature>
<evidence type="ECO:0000256" key="1">
    <source>
        <dbReference type="SAM" id="SignalP"/>
    </source>
</evidence>
<dbReference type="Proteomes" id="UP000289340">
    <property type="component" value="Chromosome 9"/>
</dbReference>
<accession>A0A0B2QNI6</accession>
<feature type="signal peptide" evidence="1">
    <location>
        <begin position="1"/>
        <end position="25"/>
    </location>
</feature>
<dbReference type="EMBL" id="QZWG01000009">
    <property type="protein sequence ID" value="RZB90327.1"/>
    <property type="molecule type" value="Genomic_DNA"/>
</dbReference>
<dbReference type="AlphaFoldDB" id="A0A0B2QNI6"/>
<organism evidence="2">
    <name type="scientific">Glycine soja</name>
    <name type="common">Wild soybean</name>
    <dbReference type="NCBI Taxonomy" id="3848"/>
    <lineage>
        <taxon>Eukaryota</taxon>
        <taxon>Viridiplantae</taxon>
        <taxon>Streptophyta</taxon>
        <taxon>Embryophyta</taxon>
        <taxon>Tracheophyta</taxon>
        <taxon>Spermatophyta</taxon>
        <taxon>Magnoliopsida</taxon>
        <taxon>eudicotyledons</taxon>
        <taxon>Gunneridae</taxon>
        <taxon>Pentapetalae</taxon>
        <taxon>rosids</taxon>
        <taxon>fabids</taxon>
        <taxon>Fabales</taxon>
        <taxon>Fabaceae</taxon>
        <taxon>Papilionoideae</taxon>
        <taxon>50 kb inversion clade</taxon>
        <taxon>NPAAA clade</taxon>
        <taxon>indigoferoid/millettioid clade</taxon>
        <taxon>Phaseoleae</taxon>
        <taxon>Glycine</taxon>
        <taxon>Glycine subgen. Soja</taxon>
    </lineage>
</organism>
<proteinExistence type="predicted"/>
<protein>
    <submittedName>
        <fullName evidence="2">Uncharacterized protein</fullName>
    </submittedName>
</protein>
<evidence type="ECO:0000313" key="4">
    <source>
        <dbReference type="Proteomes" id="UP000289340"/>
    </source>
</evidence>
<reference evidence="3 4" key="2">
    <citation type="submission" date="2018-09" db="EMBL/GenBank/DDBJ databases">
        <title>A high-quality reference genome of wild soybean provides a powerful tool to mine soybean genomes.</title>
        <authorList>
            <person name="Xie M."/>
            <person name="Chung C.Y.L."/>
            <person name="Li M.-W."/>
            <person name="Wong F.-L."/>
            <person name="Chan T.-F."/>
            <person name="Lam H.-M."/>
        </authorList>
    </citation>
    <scope>NUCLEOTIDE SEQUENCE [LARGE SCALE GENOMIC DNA]</scope>
    <source>
        <strain evidence="4">cv. W05</strain>
        <tissue evidence="3">Hypocotyl of etiolated seedlings</tissue>
    </source>
</reference>
<gene>
    <name evidence="3" type="ORF">D0Y65_022990</name>
    <name evidence="2" type="ORF">glysoja_030695</name>
</gene>
<sequence>MDKSLVKLGFFVVLLVFASVLQCEAKEDSDAEIDLVIPCYGHYECPDCPCINNRCRCDLNMEAEEEEDQKLETLLHAHMFKKNSHDNNN</sequence>